<dbReference type="OrthoDB" id="9792592at2"/>
<evidence type="ECO:0000256" key="8">
    <source>
        <dbReference type="ARBA" id="ARBA00023014"/>
    </source>
</evidence>
<keyword evidence="12" id="KW-1185">Reference proteome</keyword>
<dbReference type="Pfam" id="PF00355">
    <property type="entry name" value="Rieske"/>
    <property type="match status" value="1"/>
</dbReference>
<dbReference type="PANTHER" id="PTHR43557:SF2">
    <property type="entry name" value="RIESKE DOMAIN-CONTAINING PROTEIN-RELATED"/>
    <property type="match status" value="1"/>
</dbReference>
<dbReference type="SUPFAM" id="SSF51905">
    <property type="entry name" value="FAD/NAD(P)-binding domain"/>
    <property type="match status" value="1"/>
</dbReference>
<dbReference type="GO" id="GO:0046872">
    <property type="term" value="F:metal ion binding"/>
    <property type="evidence" value="ECO:0007669"/>
    <property type="project" value="UniProtKB-KW"/>
</dbReference>
<feature type="region of interest" description="Disordered" evidence="9">
    <location>
        <begin position="106"/>
        <end position="132"/>
    </location>
</feature>
<keyword evidence="7" id="KW-0408">Iron</keyword>
<evidence type="ECO:0000256" key="4">
    <source>
        <dbReference type="ARBA" id="ARBA00022723"/>
    </source>
</evidence>
<dbReference type="Gene3D" id="3.30.390.30">
    <property type="match status" value="1"/>
</dbReference>
<sequence length="549" mass="58539">MSLAPEYDLAAVDALQDGELKAFPAADTQVLLVREAGQYHAFAARCPHYGAPLEKGRVVDGQLVCPWHHACFRVPGGELCEPPALDDLPSYPLRIKDGRVLVTLPPAAPRVPASPDAPPTAETGGAEPAGAAAETADERTFVIVGAGAAGQMAAQTLRTEGFTGRLVLLGAEAELPYDRTKLSKSYLAGKAPDEALPLRPTDFYARHRIEHRADARVTSLDPAQKTLQLADGTQLPYDALLLCPGSVARTLPPSVPGHDLPGLFTLRSHVDARRLRDAAQDARHVVVVGGSFIGMEAAASLAGPPERAVTVLASEAEPFAKVLGPRIGAMFRQLHEEHGVQFRGGARLAGLSTGPTGQLATVALESGETLPADLVVLGIGVRPATDFLDGVLPLTKDGGLKVGQRLGVQGGIWAAGDVARFELHPAGGSARIEHWRVAQQQGRIAALNMLGRPTTFDKVPFFWTQQFGKSLRYAGHAEGFDDIIYHGEVEKQDFLALYVREGRILAAAAMNRDPDMICIEALLALEQMPTPQQARQPLDWAVLLAKAQQ</sequence>
<gene>
    <name evidence="11" type="ORF">EJV47_03265</name>
</gene>
<dbReference type="Pfam" id="PF07992">
    <property type="entry name" value="Pyr_redox_2"/>
    <property type="match status" value="1"/>
</dbReference>
<evidence type="ECO:0000256" key="2">
    <source>
        <dbReference type="ARBA" id="ARBA00022630"/>
    </source>
</evidence>
<keyword evidence="6" id="KW-0560">Oxidoreductase</keyword>
<dbReference type="Gene3D" id="3.50.50.60">
    <property type="entry name" value="FAD/NAD(P)-binding domain"/>
    <property type="match status" value="2"/>
</dbReference>
<keyword evidence="2" id="KW-0285">Flavoprotein</keyword>
<evidence type="ECO:0000256" key="6">
    <source>
        <dbReference type="ARBA" id="ARBA00023002"/>
    </source>
</evidence>
<dbReference type="InterPro" id="IPR023753">
    <property type="entry name" value="FAD/NAD-binding_dom"/>
</dbReference>
<organism evidence="11 12">
    <name type="scientific">Hymenobacter gummosus</name>
    <dbReference type="NCBI Taxonomy" id="1776032"/>
    <lineage>
        <taxon>Bacteria</taxon>
        <taxon>Pseudomonadati</taxon>
        <taxon>Bacteroidota</taxon>
        <taxon>Cytophagia</taxon>
        <taxon>Cytophagales</taxon>
        <taxon>Hymenobacteraceae</taxon>
        <taxon>Hymenobacter</taxon>
    </lineage>
</organism>
<comment type="cofactor">
    <cofactor evidence="1">
        <name>FAD</name>
        <dbReference type="ChEBI" id="CHEBI:57692"/>
    </cofactor>
</comment>
<dbReference type="GO" id="GO:0016651">
    <property type="term" value="F:oxidoreductase activity, acting on NAD(P)H"/>
    <property type="evidence" value="ECO:0007669"/>
    <property type="project" value="TreeGrafter"/>
</dbReference>
<dbReference type="PRINTS" id="PR00368">
    <property type="entry name" value="FADPNR"/>
</dbReference>
<dbReference type="AlphaFoldDB" id="A0A431U9J5"/>
<dbReference type="InterPro" id="IPR028202">
    <property type="entry name" value="Reductase_C"/>
</dbReference>
<dbReference type="SUPFAM" id="SSF50022">
    <property type="entry name" value="ISP domain"/>
    <property type="match status" value="1"/>
</dbReference>
<dbReference type="CDD" id="cd03478">
    <property type="entry name" value="Rieske_AIFL_N"/>
    <property type="match status" value="1"/>
</dbReference>
<evidence type="ECO:0000313" key="12">
    <source>
        <dbReference type="Proteomes" id="UP000282184"/>
    </source>
</evidence>
<dbReference type="RefSeq" id="WP_126691694.1">
    <property type="nucleotide sequence ID" value="NZ_RXOF01000001.1"/>
</dbReference>
<dbReference type="Pfam" id="PF14759">
    <property type="entry name" value="Reductase_C"/>
    <property type="match status" value="1"/>
</dbReference>
<dbReference type="PANTHER" id="PTHR43557">
    <property type="entry name" value="APOPTOSIS-INDUCING FACTOR 1"/>
    <property type="match status" value="1"/>
</dbReference>
<feature type="domain" description="Rieske" evidence="10">
    <location>
        <begin position="7"/>
        <end position="102"/>
    </location>
</feature>
<evidence type="ECO:0000259" key="10">
    <source>
        <dbReference type="PROSITE" id="PS51296"/>
    </source>
</evidence>
<name>A0A431U9J5_9BACT</name>
<dbReference type="InterPro" id="IPR050446">
    <property type="entry name" value="FAD-oxidoreductase/Apoptosis"/>
</dbReference>
<dbReference type="InterPro" id="IPR017941">
    <property type="entry name" value="Rieske_2Fe-2S"/>
</dbReference>
<comment type="caution">
    <text evidence="11">The sequence shown here is derived from an EMBL/GenBank/DDBJ whole genome shotgun (WGS) entry which is preliminary data.</text>
</comment>
<dbReference type="SUPFAM" id="SSF55424">
    <property type="entry name" value="FAD/NAD-linked reductases, dimerisation (C-terminal) domain"/>
    <property type="match status" value="1"/>
</dbReference>
<protein>
    <submittedName>
        <fullName evidence="11">NAD(FAD)-dependent dehydrogenase</fullName>
    </submittedName>
</protein>
<evidence type="ECO:0000256" key="1">
    <source>
        <dbReference type="ARBA" id="ARBA00001974"/>
    </source>
</evidence>
<reference evidence="11 12" key="1">
    <citation type="submission" date="2018-12" db="EMBL/GenBank/DDBJ databases">
        <title>Hymenobacter gummosus sp. nov., isolated from a spring.</title>
        <authorList>
            <person name="Nie L."/>
        </authorList>
    </citation>
    <scope>NUCLEOTIDE SEQUENCE [LARGE SCALE GENOMIC DNA]</scope>
    <source>
        <strain evidence="11 12">KCTC 52166</strain>
    </source>
</reference>
<keyword evidence="3" id="KW-0001">2Fe-2S</keyword>
<feature type="compositionally biased region" description="Low complexity" evidence="9">
    <location>
        <begin position="119"/>
        <end position="132"/>
    </location>
</feature>
<evidence type="ECO:0000256" key="5">
    <source>
        <dbReference type="ARBA" id="ARBA00022827"/>
    </source>
</evidence>
<keyword evidence="4" id="KW-0479">Metal-binding</keyword>
<proteinExistence type="predicted"/>
<dbReference type="GO" id="GO:0051537">
    <property type="term" value="F:2 iron, 2 sulfur cluster binding"/>
    <property type="evidence" value="ECO:0007669"/>
    <property type="project" value="UniProtKB-KW"/>
</dbReference>
<dbReference type="Gene3D" id="2.102.10.10">
    <property type="entry name" value="Rieske [2Fe-2S] iron-sulphur domain"/>
    <property type="match status" value="1"/>
</dbReference>
<dbReference type="InterPro" id="IPR036922">
    <property type="entry name" value="Rieske_2Fe-2S_sf"/>
</dbReference>
<dbReference type="InterPro" id="IPR036188">
    <property type="entry name" value="FAD/NAD-bd_sf"/>
</dbReference>
<accession>A0A431U9J5</accession>
<dbReference type="PROSITE" id="PS51296">
    <property type="entry name" value="RIESKE"/>
    <property type="match status" value="1"/>
</dbReference>
<keyword evidence="5" id="KW-0274">FAD</keyword>
<dbReference type="GO" id="GO:0005737">
    <property type="term" value="C:cytoplasm"/>
    <property type="evidence" value="ECO:0007669"/>
    <property type="project" value="TreeGrafter"/>
</dbReference>
<evidence type="ECO:0000313" key="11">
    <source>
        <dbReference type="EMBL" id="RTQ53767.1"/>
    </source>
</evidence>
<dbReference type="InterPro" id="IPR016156">
    <property type="entry name" value="FAD/NAD-linked_Rdtase_dimer_sf"/>
</dbReference>
<dbReference type="EMBL" id="RXOF01000001">
    <property type="protein sequence ID" value="RTQ53767.1"/>
    <property type="molecule type" value="Genomic_DNA"/>
</dbReference>
<dbReference type="PRINTS" id="PR00411">
    <property type="entry name" value="PNDRDTASEI"/>
</dbReference>
<evidence type="ECO:0000256" key="7">
    <source>
        <dbReference type="ARBA" id="ARBA00023004"/>
    </source>
</evidence>
<keyword evidence="8" id="KW-0411">Iron-sulfur</keyword>
<evidence type="ECO:0000256" key="9">
    <source>
        <dbReference type="SAM" id="MobiDB-lite"/>
    </source>
</evidence>
<dbReference type="Proteomes" id="UP000282184">
    <property type="component" value="Unassembled WGS sequence"/>
</dbReference>
<evidence type="ECO:0000256" key="3">
    <source>
        <dbReference type="ARBA" id="ARBA00022714"/>
    </source>
</evidence>